<dbReference type="STRING" id="441209.GCA_001870665_00178"/>
<dbReference type="KEGG" id="rbg:BG454_06315"/>
<dbReference type="InterPro" id="IPR018964">
    <property type="entry name" value="Phage_phiJL001_Gp84_C"/>
</dbReference>
<evidence type="ECO:0000313" key="3">
    <source>
        <dbReference type="Proteomes" id="UP000228948"/>
    </source>
</evidence>
<organism evidence="2 3">
    <name type="scientific">Roseinatronobacter bogoriensis subsp. barguzinensis</name>
    <dbReference type="NCBI Taxonomy" id="441209"/>
    <lineage>
        <taxon>Bacteria</taxon>
        <taxon>Pseudomonadati</taxon>
        <taxon>Pseudomonadota</taxon>
        <taxon>Alphaproteobacteria</taxon>
        <taxon>Rhodobacterales</taxon>
        <taxon>Paracoccaceae</taxon>
        <taxon>Roseinatronobacter</taxon>
    </lineage>
</organism>
<accession>A0A2K8K7R3</accession>
<evidence type="ECO:0000313" key="2">
    <source>
        <dbReference type="EMBL" id="ATX65491.1"/>
    </source>
</evidence>
<name>A0A2K8K7R3_9RHOB</name>
<dbReference type="AlphaFoldDB" id="A0A2K8K7R3"/>
<protein>
    <recommendedName>
        <fullName evidence="1">Bacteriophage phiJL001 Gp84 C-terminal domain-containing protein</fullName>
    </recommendedName>
</protein>
<reference evidence="2 3" key="1">
    <citation type="submission" date="2017-11" db="EMBL/GenBank/DDBJ databases">
        <title>Revised Sequence and Annotation of the Rhodobaca barguzinensis strain alga05 Genome.</title>
        <authorList>
            <person name="Kopejtka K."/>
            <person name="Tomasch J.M."/>
            <person name="Bunk B."/>
            <person name="Koblizek M."/>
        </authorList>
    </citation>
    <scope>NUCLEOTIDE SEQUENCE [LARGE SCALE GENOMIC DNA]</scope>
    <source>
        <strain evidence="3">alga05</strain>
    </source>
</reference>
<proteinExistence type="predicted"/>
<dbReference type="InterPro" id="IPR011928">
    <property type="entry name" value="Phage_phiJL001_Gp84"/>
</dbReference>
<dbReference type="Proteomes" id="UP000228948">
    <property type="component" value="Chromosome"/>
</dbReference>
<dbReference type="EMBL" id="CP024899">
    <property type="protein sequence ID" value="ATX65491.1"/>
    <property type="molecule type" value="Genomic_DNA"/>
</dbReference>
<dbReference type="NCBIfam" id="TIGR02218">
    <property type="entry name" value="phg_TIGR02218"/>
    <property type="match status" value="1"/>
</dbReference>
<dbReference type="RefSeq" id="WP_071479066.1">
    <property type="nucleotide sequence ID" value="NZ_CP024899.1"/>
</dbReference>
<dbReference type="Pfam" id="PF09356">
    <property type="entry name" value="Phage_BR0599"/>
    <property type="match status" value="1"/>
</dbReference>
<keyword evidence="3" id="KW-1185">Reference proteome</keyword>
<sequence>MSLDAHLATGTTTIARAWSLTRADGRSLGFTDHDRDLEFAGVRFRADAGLSARALEQVTGLAVDNSEAFGALRDAGLTEADIMAGRYDGAALRIWEVNWADTRLRRMIFRGTLGEITRTGGAFRAELRGLSEPLGQQGGRVYHAGCAAVLGDGACKFDLSTPGYFVEIPVLTVQEGQDFGFSALGDVAQGWFAHGRLRVLKGQAAGLVGHIREDRMKDGTRHISLWQSLRAPIAPGDLVRLEVGCDKQVETCRVKFANLLNFRGFPHIPGEDWMMAYPKTGRHNDGGARRG</sequence>
<dbReference type="Pfam" id="PF09931">
    <property type="entry name" value="Phage_phiJL001_Gp84_N"/>
    <property type="match status" value="1"/>
</dbReference>
<evidence type="ECO:0000259" key="1">
    <source>
        <dbReference type="Pfam" id="PF09356"/>
    </source>
</evidence>
<dbReference type="OrthoDB" id="1633386at2"/>
<feature type="domain" description="Bacteriophage phiJL001 Gp84 C-terminal" evidence="1">
    <location>
        <begin position="190"/>
        <end position="272"/>
    </location>
</feature>
<gene>
    <name evidence="2" type="ORF">BG454_06315</name>
</gene>